<reference evidence="1" key="2">
    <citation type="submission" date="2022-10" db="EMBL/GenBank/DDBJ databases">
        <authorList>
            <consortium name="ENA_rothamsted_submissions"/>
            <consortium name="culmorum"/>
            <person name="King R."/>
        </authorList>
    </citation>
    <scope>NUCLEOTIDE SEQUENCE</scope>
</reference>
<protein>
    <submittedName>
        <fullName evidence="1">Uncharacterized protein</fullName>
    </submittedName>
</protein>
<gene>
    <name evidence="1" type="ORF">DIATSA_LOCUS5343</name>
</gene>
<name>A0A9N9R0L3_9NEOP</name>
<dbReference type="EMBL" id="OU893348">
    <property type="protein sequence ID" value="CAG9787468.1"/>
    <property type="molecule type" value="Genomic_DNA"/>
</dbReference>
<reference evidence="1" key="1">
    <citation type="submission" date="2021-12" db="EMBL/GenBank/DDBJ databases">
        <authorList>
            <person name="King R."/>
        </authorList>
    </citation>
    <scope>NUCLEOTIDE SEQUENCE</scope>
</reference>
<dbReference type="OrthoDB" id="429145at2759"/>
<dbReference type="AlphaFoldDB" id="A0A9N9R0L3"/>
<keyword evidence="2" id="KW-1185">Reference proteome</keyword>
<organism evidence="1 2">
    <name type="scientific">Diatraea saccharalis</name>
    <name type="common">sugarcane borer</name>
    <dbReference type="NCBI Taxonomy" id="40085"/>
    <lineage>
        <taxon>Eukaryota</taxon>
        <taxon>Metazoa</taxon>
        <taxon>Ecdysozoa</taxon>
        <taxon>Arthropoda</taxon>
        <taxon>Hexapoda</taxon>
        <taxon>Insecta</taxon>
        <taxon>Pterygota</taxon>
        <taxon>Neoptera</taxon>
        <taxon>Endopterygota</taxon>
        <taxon>Lepidoptera</taxon>
        <taxon>Glossata</taxon>
        <taxon>Ditrysia</taxon>
        <taxon>Pyraloidea</taxon>
        <taxon>Crambidae</taxon>
        <taxon>Crambinae</taxon>
        <taxon>Diatraea</taxon>
    </lineage>
</organism>
<evidence type="ECO:0000313" key="1">
    <source>
        <dbReference type="EMBL" id="CAG9787468.1"/>
    </source>
</evidence>
<accession>A0A9N9R0L3</accession>
<dbReference type="Proteomes" id="UP001153714">
    <property type="component" value="Chromosome 17"/>
</dbReference>
<evidence type="ECO:0000313" key="2">
    <source>
        <dbReference type="Proteomes" id="UP001153714"/>
    </source>
</evidence>
<sequence>MAHPTLVSHENYKNLTKADLSGVNNDRAVQPLGSRLVYRSMSAPSCSSVISPSSLAAITALFSCVTSKVTSTVYSGICKLTNLKKRLFGLAEKQCS</sequence>
<proteinExistence type="predicted"/>